<evidence type="ECO:0000313" key="2">
    <source>
        <dbReference type="Proteomes" id="UP000283295"/>
    </source>
</evidence>
<reference evidence="1 2" key="1">
    <citation type="submission" date="2018-08" db="EMBL/GenBank/DDBJ databases">
        <title>A genome reference for cultivated species of the human gut microbiota.</title>
        <authorList>
            <person name="Zou Y."/>
            <person name="Xue W."/>
            <person name="Luo G."/>
        </authorList>
    </citation>
    <scope>NUCLEOTIDE SEQUENCE [LARGE SCALE GENOMIC DNA]</scope>
    <source>
        <strain evidence="1 2">AF22-21</strain>
    </source>
</reference>
<dbReference type="Proteomes" id="UP000283295">
    <property type="component" value="Unassembled WGS sequence"/>
</dbReference>
<protein>
    <submittedName>
        <fullName evidence="1">Uncharacterized protein</fullName>
    </submittedName>
</protein>
<organism evidence="1 2">
    <name type="scientific">Coprococcus eutactus</name>
    <dbReference type="NCBI Taxonomy" id="33043"/>
    <lineage>
        <taxon>Bacteria</taxon>
        <taxon>Bacillati</taxon>
        <taxon>Bacillota</taxon>
        <taxon>Clostridia</taxon>
        <taxon>Lachnospirales</taxon>
        <taxon>Lachnospiraceae</taxon>
        <taxon>Coprococcus</taxon>
    </lineage>
</organism>
<accession>A0A3R5WMZ2</accession>
<sequence length="74" mass="8590">MATINRKFQSVDWKIRSVAEAGRDLLVAEIYRINIRLRLSTSIGGGLREMRKFILGRCLRIGWTTYGWWCGCLL</sequence>
<gene>
    <name evidence="1" type="ORF">DWX94_00450</name>
</gene>
<comment type="caution">
    <text evidence="1">The sequence shown here is derived from an EMBL/GenBank/DDBJ whole genome shotgun (WGS) entry which is preliminary data.</text>
</comment>
<dbReference type="AlphaFoldDB" id="A0A3R5WMZ2"/>
<evidence type="ECO:0000313" key="1">
    <source>
        <dbReference type="EMBL" id="RGS44305.1"/>
    </source>
</evidence>
<name>A0A3R5WMZ2_9FIRM</name>
<dbReference type="EMBL" id="QRVK01000001">
    <property type="protein sequence ID" value="RGS44305.1"/>
    <property type="molecule type" value="Genomic_DNA"/>
</dbReference>
<proteinExistence type="predicted"/>